<protein>
    <recommendedName>
        <fullName evidence="4">enoyl-CoA hydratase</fullName>
        <ecNumber evidence="4">4.2.1.17</ecNumber>
    </recommendedName>
</protein>
<accession>A0A0H5DPU6</accession>
<dbReference type="PANTHER" id="PTHR43612:SF3">
    <property type="entry name" value="TRIFUNCTIONAL ENZYME SUBUNIT ALPHA, MITOCHONDRIAL"/>
    <property type="match status" value="1"/>
</dbReference>
<comment type="similarity">
    <text evidence="3">In the N-terminal section; belongs to the enoyl-CoA hydratase/isomerase family.</text>
</comment>
<dbReference type="InterPro" id="IPR006176">
    <property type="entry name" value="3-OHacyl-CoA_DH_NAD-bd"/>
</dbReference>
<feature type="domain" description="3-hydroxyacyl-CoA dehydrogenase NAD binding" evidence="14">
    <location>
        <begin position="323"/>
        <end position="500"/>
    </location>
</feature>
<evidence type="ECO:0000256" key="2">
    <source>
        <dbReference type="ARBA" id="ARBA00007005"/>
    </source>
</evidence>
<evidence type="ECO:0000256" key="7">
    <source>
        <dbReference type="ARBA" id="ARBA00023002"/>
    </source>
</evidence>
<dbReference type="Gene3D" id="1.10.1040.50">
    <property type="match status" value="1"/>
</dbReference>
<evidence type="ECO:0000256" key="3">
    <source>
        <dbReference type="ARBA" id="ARBA00008750"/>
    </source>
</evidence>
<dbReference type="EMBL" id="CWGJ01000012">
    <property type="protein sequence ID" value="CRX38502.1"/>
    <property type="molecule type" value="Genomic_DNA"/>
</dbReference>
<keyword evidence="11" id="KW-0511">Multifunctional enzyme</keyword>
<dbReference type="InterPro" id="IPR036291">
    <property type="entry name" value="NAD(P)-bd_dom_sf"/>
</dbReference>
<evidence type="ECO:0000259" key="13">
    <source>
        <dbReference type="Pfam" id="PF00725"/>
    </source>
</evidence>
<dbReference type="OrthoDB" id="9771883at2"/>
<evidence type="ECO:0000313" key="15">
    <source>
        <dbReference type="EMBL" id="CRX38502.1"/>
    </source>
</evidence>
<name>A0A0H5DPU6_9BACT</name>
<dbReference type="GO" id="GO:0006635">
    <property type="term" value="P:fatty acid beta-oxidation"/>
    <property type="evidence" value="ECO:0007669"/>
    <property type="project" value="UniProtKB-UniPathway"/>
</dbReference>
<evidence type="ECO:0000256" key="4">
    <source>
        <dbReference type="ARBA" id="ARBA00012076"/>
    </source>
</evidence>
<dbReference type="FunFam" id="3.90.226.10:FF:000011">
    <property type="entry name" value="Fatty acid oxidation complex subunit alpha"/>
    <property type="match status" value="1"/>
</dbReference>
<evidence type="ECO:0000259" key="14">
    <source>
        <dbReference type="Pfam" id="PF02737"/>
    </source>
</evidence>
<keyword evidence="5" id="KW-0276">Fatty acid metabolism</keyword>
<dbReference type="PANTHER" id="PTHR43612">
    <property type="entry name" value="TRIFUNCTIONAL ENZYME SUBUNIT ALPHA"/>
    <property type="match status" value="1"/>
</dbReference>
<evidence type="ECO:0000256" key="5">
    <source>
        <dbReference type="ARBA" id="ARBA00022832"/>
    </source>
</evidence>
<reference evidence="16" key="1">
    <citation type="submission" date="2015-06" db="EMBL/GenBank/DDBJ databases">
        <authorList>
            <person name="Bertelli C."/>
        </authorList>
    </citation>
    <scope>NUCLEOTIDE SEQUENCE [LARGE SCALE GENOMIC DNA]</scope>
    <source>
        <strain evidence="16">CRIB-30</strain>
    </source>
</reference>
<dbReference type="InterPro" id="IPR006108">
    <property type="entry name" value="3HC_DH_C"/>
</dbReference>
<evidence type="ECO:0000313" key="16">
    <source>
        <dbReference type="Proteomes" id="UP000220251"/>
    </source>
</evidence>
<dbReference type="InterPro" id="IPR001753">
    <property type="entry name" value="Enoyl-CoA_hydra/iso"/>
</dbReference>
<dbReference type="Pfam" id="PF00725">
    <property type="entry name" value="3HCDH"/>
    <property type="match status" value="2"/>
</dbReference>
<proteinExistence type="inferred from homology"/>
<dbReference type="GO" id="GO:0004300">
    <property type="term" value="F:enoyl-CoA hydratase activity"/>
    <property type="evidence" value="ECO:0007669"/>
    <property type="project" value="UniProtKB-EC"/>
</dbReference>
<dbReference type="UniPathway" id="UPA00659"/>
<sequence length="716" mass="79453">MGKYFEKSVKADVATLWFDYPGEKVNKISPEVLEELDTLIGECSGEKLKALVIRSKKEDIFIAGADLKTFEAAFGKMEIAENLIERGHAVFNKLEALPFPTVAVIDGVTLGGGTELALACTFRIATDNPKVQIGLPEVNLGIFPGWGGTQRLPRIIGLEQGVMMIITGRSVDAKKAFKLKLVDSLVPKEFLDEYLNRFVEKVSAKKGRDDILSKRGATTFRSFLLEKNPFGRVFFFDQAKKGIMEKTKGFYPAPLIALDLMKKTATVPLKRGLEEEVRTFKASLRDNQQIAKNLIDIFFAQEEIKKNAGAYEKVEAMPIKRAGLIGAGTMGAGIAYVITKKDIPVRFREINLEAMGKGYAHVSQLIHKEVKKKKLTKELGVRQFHHVSGGLDLSGFNQVDIVIEAALENIDIKKKIYAELESVLRPDAIIATNTSTLMIDKLAEGMRHPERLIGMHFFNPPEKMPLVEIIKGEKTAPVVVSPAVEFCKKLGKTPLVVKDCPGFLVNRIFAAAANEAGWLLQEGVPMKEIEEAILSFGMPMGPFTLADEVGNDIAYKAFHVIENAYGERMKQPQMAQLMDENKLLGKKTGEGYYIWTNGSGKKENPKVQELLVKAGGKKRESSKKEIEERFVLAMVNEASRCLEEGIVPSSRHLDMALLYGIGFPPFRGGLLKYADTIGSKEIVDKLRRFEIDLGRRFQPSPLLSEMAKSGKGFYSP</sequence>
<evidence type="ECO:0000256" key="10">
    <source>
        <dbReference type="ARBA" id="ARBA00023239"/>
    </source>
</evidence>
<dbReference type="FunFam" id="3.40.50.720:FF:000009">
    <property type="entry name" value="Fatty oxidation complex, alpha subunit"/>
    <property type="match status" value="1"/>
</dbReference>
<keyword evidence="7" id="KW-0560">Oxidoreductase</keyword>
<keyword evidence="10 15" id="KW-0456">Lyase</keyword>
<dbReference type="Pfam" id="PF02737">
    <property type="entry name" value="3HCDH_N"/>
    <property type="match status" value="1"/>
</dbReference>
<feature type="domain" description="3-hydroxyacyl-CoA dehydrogenase C-terminal" evidence="13">
    <location>
        <begin position="628"/>
        <end position="711"/>
    </location>
</feature>
<dbReference type="InterPro" id="IPR029045">
    <property type="entry name" value="ClpP/crotonase-like_dom_sf"/>
</dbReference>
<evidence type="ECO:0000256" key="11">
    <source>
        <dbReference type="ARBA" id="ARBA00023268"/>
    </source>
</evidence>
<evidence type="ECO:0000256" key="12">
    <source>
        <dbReference type="ARBA" id="ARBA00049556"/>
    </source>
</evidence>
<organism evidence="15 16">
    <name type="scientific">Estrella lausannensis</name>
    <dbReference type="NCBI Taxonomy" id="483423"/>
    <lineage>
        <taxon>Bacteria</taxon>
        <taxon>Pseudomonadati</taxon>
        <taxon>Chlamydiota</taxon>
        <taxon>Chlamydiia</taxon>
        <taxon>Parachlamydiales</taxon>
        <taxon>Candidatus Criblamydiaceae</taxon>
        <taxon>Estrella</taxon>
    </lineage>
</organism>
<evidence type="ECO:0000256" key="1">
    <source>
        <dbReference type="ARBA" id="ARBA00005005"/>
    </source>
</evidence>
<dbReference type="InterPro" id="IPR008927">
    <property type="entry name" value="6-PGluconate_DH-like_C_sf"/>
</dbReference>
<dbReference type="RefSeq" id="WP_098038360.1">
    <property type="nucleotide sequence ID" value="NZ_CWGJ01000012.1"/>
</dbReference>
<dbReference type="InterPro" id="IPR050136">
    <property type="entry name" value="FA_oxidation_alpha_subunit"/>
</dbReference>
<keyword evidence="8" id="KW-0520">NAD</keyword>
<dbReference type="SUPFAM" id="SSF51735">
    <property type="entry name" value="NAD(P)-binding Rossmann-fold domains"/>
    <property type="match status" value="1"/>
</dbReference>
<gene>
    <name evidence="15" type="primary">fadJ</name>
    <name evidence="15" type="ORF">ELAC_1159</name>
</gene>
<keyword evidence="6" id="KW-0442">Lipid degradation</keyword>
<comment type="catalytic activity">
    <reaction evidence="12">
        <text>a (3S)-3-hydroxyacyl-CoA + NAD(+) = a 3-oxoacyl-CoA + NADH + H(+)</text>
        <dbReference type="Rhea" id="RHEA:22432"/>
        <dbReference type="ChEBI" id="CHEBI:15378"/>
        <dbReference type="ChEBI" id="CHEBI:57318"/>
        <dbReference type="ChEBI" id="CHEBI:57540"/>
        <dbReference type="ChEBI" id="CHEBI:57945"/>
        <dbReference type="ChEBI" id="CHEBI:90726"/>
        <dbReference type="EC" id="1.1.1.35"/>
    </reaction>
</comment>
<dbReference type="AlphaFoldDB" id="A0A0H5DPU6"/>
<dbReference type="Proteomes" id="UP000220251">
    <property type="component" value="Unassembled WGS sequence"/>
</dbReference>
<comment type="pathway">
    <text evidence="1">Lipid metabolism; fatty acid beta-oxidation.</text>
</comment>
<keyword evidence="9" id="KW-0443">Lipid metabolism</keyword>
<dbReference type="Gene3D" id="3.40.50.720">
    <property type="entry name" value="NAD(P)-binding Rossmann-like Domain"/>
    <property type="match status" value="1"/>
</dbReference>
<dbReference type="GO" id="GO:0016509">
    <property type="term" value="F:long-chain (3S)-3-hydroxyacyl-CoA dehydrogenase (NAD+) activity"/>
    <property type="evidence" value="ECO:0007669"/>
    <property type="project" value="TreeGrafter"/>
</dbReference>
<evidence type="ECO:0000256" key="6">
    <source>
        <dbReference type="ARBA" id="ARBA00022963"/>
    </source>
</evidence>
<comment type="similarity">
    <text evidence="2">In the central section; belongs to the 3-hydroxyacyl-CoA dehydrogenase family.</text>
</comment>
<dbReference type="EC" id="4.2.1.17" evidence="4"/>
<evidence type="ECO:0000256" key="8">
    <source>
        <dbReference type="ARBA" id="ARBA00023027"/>
    </source>
</evidence>
<dbReference type="CDD" id="cd06558">
    <property type="entry name" value="crotonase-like"/>
    <property type="match status" value="1"/>
</dbReference>
<keyword evidence="16" id="KW-1185">Reference proteome</keyword>
<dbReference type="SUPFAM" id="SSF52096">
    <property type="entry name" value="ClpP/crotonase"/>
    <property type="match status" value="1"/>
</dbReference>
<evidence type="ECO:0000256" key="9">
    <source>
        <dbReference type="ARBA" id="ARBA00023098"/>
    </source>
</evidence>
<dbReference type="SUPFAM" id="SSF48179">
    <property type="entry name" value="6-phosphogluconate dehydrogenase C-terminal domain-like"/>
    <property type="match status" value="2"/>
</dbReference>
<dbReference type="GO" id="GO:0070403">
    <property type="term" value="F:NAD+ binding"/>
    <property type="evidence" value="ECO:0007669"/>
    <property type="project" value="InterPro"/>
</dbReference>
<dbReference type="Pfam" id="PF00378">
    <property type="entry name" value="ECH_1"/>
    <property type="match status" value="1"/>
</dbReference>
<dbReference type="Gene3D" id="3.90.226.10">
    <property type="entry name" value="2-enoyl-CoA Hydratase, Chain A, domain 1"/>
    <property type="match status" value="1"/>
</dbReference>
<feature type="domain" description="3-hydroxyacyl-CoA dehydrogenase C-terminal" evidence="13">
    <location>
        <begin position="502"/>
        <end position="595"/>
    </location>
</feature>